<accession>A0ABU3Y8Y4</accession>
<evidence type="ECO:0000313" key="2">
    <source>
        <dbReference type="EMBL" id="MDV3457819.1"/>
    </source>
</evidence>
<organism evidence="2 3">
    <name type="scientific">Sphingomonas agrestis</name>
    <dbReference type="NCBI Taxonomy" id="3080540"/>
    <lineage>
        <taxon>Bacteria</taxon>
        <taxon>Pseudomonadati</taxon>
        <taxon>Pseudomonadota</taxon>
        <taxon>Alphaproteobacteria</taxon>
        <taxon>Sphingomonadales</taxon>
        <taxon>Sphingomonadaceae</taxon>
        <taxon>Sphingomonas</taxon>
    </lineage>
</organism>
<gene>
    <name evidence="2" type="ORF">RZN05_12560</name>
</gene>
<evidence type="ECO:0000313" key="3">
    <source>
        <dbReference type="Proteomes" id="UP001273531"/>
    </source>
</evidence>
<feature type="chain" id="PRO_5045961335" evidence="1">
    <location>
        <begin position="26"/>
        <end position="106"/>
    </location>
</feature>
<reference evidence="2 3" key="1">
    <citation type="submission" date="2023-10" db="EMBL/GenBank/DDBJ databases">
        <title>Sphingomonas sp. HF-S4 16S ribosomal RNA gene Genome sequencing and assembly.</title>
        <authorList>
            <person name="Lee H."/>
        </authorList>
    </citation>
    <scope>NUCLEOTIDE SEQUENCE [LARGE SCALE GENOMIC DNA]</scope>
    <source>
        <strain evidence="2 3">HF-S4</strain>
    </source>
</reference>
<protein>
    <submittedName>
        <fullName evidence="2">Uncharacterized protein</fullName>
    </submittedName>
</protein>
<evidence type="ECO:0000256" key="1">
    <source>
        <dbReference type="SAM" id="SignalP"/>
    </source>
</evidence>
<dbReference type="EMBL" id="JAWJEJ010000001">
    <property type="protein sequence ID" value="MDV3457819.1"/>
    <property type="molecule type" value="Genomic_DNA"/>
</dbReference>
<dbReference type="Proteomes" id="UP001273531">
    <property type="component" value="Unassembled WGS sequence"/>
</dbReference>
<dbReference type="RefSeq" id="WP_317226945.1">
    <property type="nucleotide sequence ID" value="NZ_JAWJEJ010000001.1"/>
</dbReference>
<keyword evidence="3" id="KW-1185">Reference proteome</keyword>
<proteinExistence type="predicted"/>
<comment type="caution">
    <text evidence="2">The sequence shown here is derived from an EMBL/GenBank/DDBJ whole genome shotgun (WGS) entry which is preliminary data.</text>
</comment>
<keyword evidence="1" id="KW-0732">Signal</keyword>
<feature type="signal peptide" evidence="1">
    <location>
        <begin position="1"/>
        <end position="25"/>
    </location>
</feature>
<name>A0ABU3Y8Y4_9SPHN</name>
<sequence>MHRPIQRFVCAGFLAGLSTATTAHAQDYLGQASDSLSSASSYAGTVSVNAAAEASGKRGGPNFRGTGFRESYVREQCAGLARDRARLGSGHRRVVRWSRICRSARL</sequence>